<feature type="transmembrane region" description="Helical" evidence="1">
    <location>
        <begin position="57"/>
        <end position="76"/>
    </location>
</feature>
<accession>A0A068RF01</accession>
<keyword evidence="1" id="KW-0472">Membrane</keyword>
<dbReference type="OrthoDB" id="10289546at2759"/>
<dbReference type="VEuPathDB" id="FungiDB:LCOR_00291.1"/>
<dbReference type="Proteomes" id="UP000027586">
    <property type="component" value="Unassembled WGS sequence"/>
</dbReference>
<evidence type="ECO:0000313" key="2">
    <source>
        <dbReference type="EMBL" id="CDH48514.1"/>
    </source>
</evidence>
<keyword evidence="1" id="KW-0812">Transmembrane</keyword>
<protein>
    <submittedName>
        <fullName evidence="2">Uncharacterized protein</fullName>
    </submittedName>
</protein>
<feature type="transmembrane region" description="Helical" evidence="1">
    <location>
        <begin position="96"/>
        <end position="114"/>
    </location>
</feature>
<feature type="transmembrane region" description="Helical" evidence="1">
    <location>
        <begin position="20"/>
        <end position="45"/>
    </location>
</feature>
<feature type="transmembrane region" description="Helical" evidence="1">
    <location>
        <begin position="126"/>
        <end position="144"/>
    </location>
</feature>
<feature type="transmembrane region" description="Helical" evidence="1">
    <location>
        <begin position="181"/>
        <end position="200"/>
    </location>
</feature>
<comment type="caution">
    <text evidence="2">The sequence shown here is derived from an EMBL/GenBank/DDBJ whole genome shotgun (WGS) entry which is preliminary data.</text>
</comment>
<proteinExistence type="predicted"/>
<dbReference type="AlphaFoldDB" id="A0A068RF01"/>
<keyword evidence="3" id="KW-1185">Reference proteome</keyword>
<sequence>MLESRYYFGNGGVALRDVDGYAPLAGEAIAIIAVSGIILLACILIAIKRQSPNAFRIYSGPVISLGLELACGVLYLVTHNNIYTNTINGATQVVRALAAIALWLPFYDVFVWQAKRQQKLALPSHGFLVILLGAFVMDFIIIFNGLDQVFAIRIVGTLLYWLSSVAFSLLVWWYRHDIPHPYAISTCGCLLVSLPVDRAIQLSLDFAYDPQHVGSHITLVFEHLVPMLALLICSFYTHIWLEDIENEQRHRRWQCIP</sequence>
<dbReference type="EMBL" id="CBTN010000001">
    <property type="protein sequence ID" value="CDH48514.1"/>
    <property type="molecule type" value="Genomic_DNA"/>
</dbReference>
<name>A0A068RF01_9FUNG</name>
<feature type="transmembrane region" description="Helical" evidence="1">
    <location>
        <begin position="220"/>
        <end position="241"/>
    </location>
</feature>
<evidence type="ECO:0000313" key="3">
    <source>
        <dbReference type="Proteomes" id="UP000027586"/>
    </source>
</evidence>
<gene>
    <name evidence="2" type="ORF">LCOR_00291.1</name>
</gene>
<keyword evidence="1" id="KW-1133">Transmembrane helix</keyword>
<reference evidence="2" key="1">
    <citation type="submission" date="2013-08" db="EMBL/GenBank/DDBJ databases">
        <title>Gene expansion shapes genome architecture in the human pathogen Lichtheimia corymbifera: an evolutionary genomics analysis in the ancient terrestrial Mucorales (Mucoromycotina).</title>
        <authorList>
            <person name="Schwartze V.U."/>
            <person name="Winter S."/>
            <person name="Shelest E."/>
            <person name="Marcet-Houben M."/>
            <person name="Horn F."/>
            <person name="Wehner S."/>
            <person name="Hoffmann K."/>
            <person name="Riege K."/>
            <person name="Sammeth M."/>
            <person name="Nowrousian M."/>
            <person name="Valiante V."/>
            <person name="Linde J."/>
            <person name="Jacobsen I.D."/>
            <person name="Marz M."/>
            <person name="Brakhage A.A."/>
            <person name="Gabaldon T."/>
            <person name="Bocker S."/>
            <person name="Voigt K."/>
        </authorList>
    </citation>
    <scope>NUCLEOTIDE SEQUENCE [LARGE SCALE GENOMIC DNA]</scope>
    <source>
        <strain evidence="2">FSU 9682</strain>
    </source>
</reference>
<feature type="transmembrane region" description="Helical" evidence="1">
    <location>
        <begin position="150"/>
        <end position="174"/>
    </location>
</feature>
<organism evidence="2 3">
    <name type="scientific">Lichtheimia corymbifera JMRC:FSU:9682</name>
    <dbReference type="NCBI Taxonomy" id="1263082"/>
    <lineage>
        <taxon>Eukaryota</taxon>
        <taxon>Fungi</taxon>
        <taxon>Fungi incertae sedis</taxon>
        <taxon>Mucoromycota</taxon>
        <taxon>Mucoromycotina</taxon>
        <taxon>Mucoromycetes</taxon>
        <taxon>Mucorales</taxon>
        <taxon>Lichtheimiaceae</taxon>
        <taxon>Lichtheimia</taxon>
    </lineage>
</organism>
<evidence type="ECO:0000256" key="1">
    <source>
        <dbReference type="SAM" id="Phobius"/>
    </source>
</evidence>